<evidence type="ECO:0000256" key="19">
    <source>
        <dbReference type="ARBA" id="ARBA00023132"/>
    </source>
</evidence>
<feature type="compositionally biased region" description="Polar residues" evidence="28">
    <location>
        <begin position="3089"/>
        <end position="3152"/>
    </location>
</feature>
<keyword evidence="12" id="KW-0833">Ubl conjugation pathway</keyword>
<dbReference type="Pfam" id="PF00160">
    <property type="entry name" value="Pro_isomerase"/>
    <property type="match status" value="1"/>
</dbReference>
<feature type="region of interest" description="Disordered" evidence="28">
    <location>
        <begin position="3279"/>
        <end position="3298"/>
    </location>
</feature>
<keyword evidence="14" id="KW-0862">Zinc</keyword>
<dbReference type="InterPro" id="IPR022011">
    <property type="entry name" value="IR1-M"/>
</dbReference>
<dbReference type="SMART" id="SM00160">
    <property type="entry name" value="RanBD"/>
    <property type="match status" value="4"/>
</dbReference>
<evidence type="ECO:0000256" key="20">
    <source>
        <dbReference type="ARBA" id="ARBA00023136"/>
    </source>
</evidence>
<dbReference type="Gene3D" id="4.10.1060.10">
    <property type="entry name" value="Zinc finger, RanBP2-type"/>
    <property type="match status" value="9"/>
</dbReference>
<dbReference type="FunFam" id="2.30.29.30:FF:000018">
    <property type="entry name" value="E3 SUMO-protein ligase RanBP2"/>
    <property type="match status" value="4"/>
</dbReference>
<proteinExistence type="inferred from homology"/>
<evidence type="ECO:0000256" key="2">
    <source>
        <dbReference type="ARBA" id="ARBA00004567"/>
    </source>
</evidence>
<evidence type="ECO:0000259" key="30">
    <source>
        <dbReference type="PROSITE" id="PS50196"/>
    </source>
</evidence>
<dbReference type="PROSITE" id="PS00354">
    <property type="entry name" value="HMGI_Y"/>
    <property type="match status" value="1"/>
</dbReference>
<protein>
    <recommendedName>
        <fullName evidence="24">E3 SUMO-protein ligase RanBP2</fullName>
    </recommendedName>
    <alternativeName>
        <fullName evidence="25">Ran-binding protein 2</fullName>
    </alternativeName>
</protein>
<feature type="region of interest" description="Disordered" evidence="28">
    <location>
        <begin position="2990"/>
        <end position="3009"/>
    </location>
</feature>
<feature type="region of interest" description="Disordered" evidence="28">
    <location>
        <begin position="1584"/>
        <end position="1613"/>
    </location>
</feature>
<evidence type="ECO:0000256" key="4">
    <source>
        <dbReference type="ARBA" id="ARBA00022448"/>
    </source>
</evidence>
<feature type="domain" description="RanBP2-type" evidence="31">
    <location>
        <begin position="2022"/>
        <end position="2051"/>
    </location>
</feature>
<keyword evidence="19" id="KW-0811">Translocation</keyword>
<dbReference type="FunFam" id="1.25.40.10:FF:000114">
    <property type="entry name" value="E3 SUMO-protein ligase RanBP2 isoform X1"/>
    <property type="match status" value="1"/>
</dbReference>
<comment type="similarity">
    <text evidence="23">Belongs to the RanBP2 E3 ligase family.</text>
</comment>
<feature type="compositionally biased region" description="Polar residues" evidence="28">
    <location>
        <begin position="2865"/>
        <end position="2878"/>
    </location>
</feature>
<dbReference type="Pfam" id="PF00641">
    <property type="entry name" value="Zn_ribbon_RanBP"/>
    <property type="match status" value="9"/>
</dbReference>
<dbReference type="GO" id="GO:0006607">
    <property type="term" value="P:NLS-bearing protein import into nucleus"/>
    <property type="evidence" value="ECO:0007669"/>
    <property type="project" value="TreeGrafter"/>
</dbReference>
<dbReference type="GO" id="GO:0051168">
    <property type="term" value="P:nuclear export"/>
    <property type="evidence" value="ECO:0007669"/>
    <property type="project" value="UniProtKB-ARBA"/>
</dbReference>
<dbReference type="SMART" id="SM00028">
    <property type="entry name" value="TPR"/>
    <property type="match status" value="1"/>
</dbReference>
<keyword evidence="11 26" id="KW-0863">Zinc-finger</keyword>
<dbReference type="FunFam" id="2.40.100.10:FF:000020">
    <property type="entry name" value="E3 SUMO-protein ligase RanBP2"/>
    <property type="match status" value="1"/>
</dbReference>
<dbReference type="Pfam" id="PF12185">
    <property type="entry name" value="IR1-M"/>
    <property type="match status" value="2"/>
</dbReference>
<feature type="compositionally biased region" description="Low complexity" evidence="28">
    <location>
        <begin position="3153"/>
        <end position="3169"/>
    </location>
</feature>
<dbReference type="GO" id="GO:0005737">
    <property type="term" value="C:cytoplasm"/>
    <property type="evidence" value="ECO:0007669"/>
    <property type="project" value="TreeGrafter"/>
</dbReference>
<dbReference type="GO" id="GO:0005643">
    <property type="term" value="C:nuclear pore"/>
    <property type="evidence" value="ECO:0007669"/>
    <property type="project" value="UniProtKB-SubCell"/>
</dbReference>
<evidence type="ECO:0000256" key="1">
    <source>
        <dbReference type="ARBA" id="ARBA00004126"/>
    </source>
</evidence>
<dbReference type="Gene3D" id="2.30.29.30">
    <property type="entry name" value="Pleckstrin-homology domain (PH domain)/Phosphotyrosine-binding domain (PTB)"/>
    <property type="match status" value="4"/>
</dbReference>
<dbReference type="Gene3D" id="1.25.40.10">
    <property type="entry name" value="Tetratricopeptide repeat domain"/>
    <property type="match status" value="1"/>
</dbReference>
<feature type="compositionally biased region" description="Acidic residues" evidence="28">
    <location>
        <begin position="2623"/>
        <end position="2635"/>
    </location>
</feature>
<evidence type="ECO:0000256" key="22">
    <source>
        <dbReference type="ARBA" id="ARBA00023242"/>
    </source>
</evidence>
<evidence type="ECO:0000256" key="21">
    <source>
        <dbReference type="ARBA" id="ARBA00023157"/>
    </source>
</evidence>
<keyword evidence="32" id="KW-0436">Ligase</keyword>
<dbReference type="InterPro" id="IPR000156">
    <property type="entry name" value="Ran_bind_dom"/>
</dbReference>
<keyword evidence="18" id="KW-0007">Acetylation</keyword>
<dbReference type="GO" id="GO:0003755">
    <property type="term" value="F:peptidyl-prolyl cis-trans isomerase activity"/>
    <property type="evidence" value="ECO:0007669"/>
    <property type="project" value="InterPro"/>
</dbReference>
<feature type="domain" description="RanBP2-type" evidence="31">
    <location>
        <begin position="2114"/>
        <end position="2143"/>
    </location>
</feature>
<evidence type="ECO:0000256" key="6">
    <source>
        <dbReference type="ARBA" id="ARBA00022499"/>
    </source>
</evidence>
<evidence type="ECO:0000256" key="24">
    <source>
        <dbReference type="ARBA" id="ARBA00070141"/>
    </source>
</evidence>
<dbReference type="InterPro" id="IPR011993">
    <property type="entry name" value="PH-like_dom_sf"/>
</dbReference>
<feature type="domain" description="RanBP2-type" evidence="31">
    <location>
        <begin position="1738"/>
        <end position="1767"/>
    </location>
</feature>
<feature type="domain" description="RanBD1" evidence="30">
    <location>
        <begin position="1390"/>
        <end position="1526"/>
    </location>
</feature>
<feature type="region of interest" description="Disordered" evidence="28">
    <location>
        <begin position="1361"/>
        <end position="1397"/>
    </location>
</feature>
<keyword evidence="22" id="KW-0539">Nucleus</keyword>
<keyword evidence="6" id="KW-1017">Isopeptide bond</keyword>
<keyword evidence="13" id="KW-0509">mRNA transport</keyword>
<evidence type="ECO:0000259" key="29">
    <source>
        <dbReference type="PROSITE" id="PS50072"/>
    </source>
</evidence>
<reference evidence="32" key="1">
    <citation type="journal article" date="2023" name="Front. Mar. Sci.">
        <title>A new Merluccius polli reference genome to investigate the effects of global change in West African waters.</title>
        <authorList>
            <person name="Mateo J.L."/>
            <person name="Blanco-Fernandez C."/>
            <person name="Garcia-Vazquez E."/>
            <person name="Machado-Schiaffino G."/>
        </authorList>
    </citation>
    <scope>NUCLEOTIDE SEQUENCE</scope>
    <source>
        <strain evidence="32">C29</strain>
        <tissue evidence="32">Fin</tissue>
    </source>
</reference>
<keyword evidence="16" id="KW-0694">RNA-binding</keyword>
<dbReference type="GO" id="GO:0008270">
    <property type="term" value="F:zinc ion binding"/>
    <property type="evidence" value="ECO:0007669"/>
    <property type="project" value="UniProtKB-KW"/>
</dbReference>
<dbReference type="InterPro" id="IPR019734">
    <property type="entry name" value="TPR_rpt"/>
</dbReference>
<feature type="domain" description="RanBP2-type" evidence="31">
    <location>
        <begin position="2071"/>
        <end position="2104"/>
    </location>
</feature>
<evidence type="ECO:0000256" key="11">
    <source>
        <dbReference type="ARBA" id="ARBA00022771"/>
    </source>
</evidence>
<name>A0AA47MHK7_MERPO</name>
<evidence type="ECO:0000256" key="7">
    <source>
        <dbReference type="ARBA" id="ARBA00022553"/>
    </source>
</evidence>
<dbReference type="GO" id="GO:0031965">
    <property type="term" value="C:nuclear membrane"/>
    <property type="evidence" value="ECO:0007669"/>
    <property type="project" value="UniProtKB-SubCell"/>
</dbReference>
<evidence type="ECO:0000256" key="25">
    <source>
        <dbReference type="ARBA" id="ARBA00081161"/>
    </source>
</evidence>
<dbReference type="InterPro" id="IPR045255">
    <property type="entry name" value="RanBP1-like"/>
</dbReference>
<dbReference type="CDD" id="cd13177">
    <property type="entry name" value="RanBD2_RanBP2-like"/>
    <property type="match status" value="1"/>
</dbReference>
<keyword evidence="8" id="KW-0808">Transferase</keyword>
<dbReference type="PROSITE" id="PS01358">
    <property type="entry name" value="ZF_RANBP2_1"/>
    <property type="match status" value="8"/>
</dbReference>
<evidence type="ECO:0000256" key="8">
    <source>
        <dbReference type="ARBA" id="ARBA00022679"/>
    </source>
</evidence>
<keyword evidence="15" id="KW-0832">Ubl conjugation</keyword>
<feature type="region of interest" description="Disordered" evidence="28">
    <location>
        <begin position="2612"/>
        <end position="2638"/>
    </location>
</feature>
<keyword evidence="9" id="KW-0479">Metal-binding</keyword>
<feature type="domain" description="RanBD1" evidence="30">
    <location>
        <begin position="2344"/>
        <end position="2480"/>
    </location>
</feature>
<feature type="domain" description="RanBP2-type" evidence="31">
    <location>
        <begin position="1809"/>
        <end position="1838"/>
    </location>
</feature>
<dbReference type="CDD" id="cd14684">
    <property type="entry name" value="RanBD1_RanBP2-like"/>
    <property type="match status" value="1"/>
</dbReference>
<evidence type="ECO:0000256" key="28">
    <source>
        <dbReference type="SAM" id="MobiDB-lite"/>
    </source>
</evidence>
<sequence length="3625" mass="398342">MRRSKAEVDRYISSVHSSSPSLKEKSIKGFLFAKLYFEAKEYELAKRHVSEYLKVQERDPKAHKFLGQLYEKEGEVDKAVGCYKRSVDLNPAQKDLVLKVAELLCSKEQPDSRVEFWVEKAGKLLPGNPAVFNLKEKLLSRRGQQGWNRLFDLLQAELALRPADVHVNMKLVELYSKDGRLDEAVKHCLSTEKKGQLRKSLDWYSVVVHTLQEYLAQPGVSNNEKLCRRLKGELLLAHSNLLRLKLSVSGLQPALDALRSFDEAMRSVSTTAGGPTDELCEVFGEMRAHLYLHTGTLLLKMAQEREQNWRAVTDFATLCFLLSYQVHRPKAKVTKGDQLVPQLLELMASDRQSQAGHMLLNLSSDTQTFITEVVEAFGNRSGQSSLFELLFGAQASTEASFIANDDICSINTQVPELSQLAKWDSGSIMLHGGDLQHLSWLGLQWNLLAQRPTLRDWLKQLFPRLNLETSKLDTNAPESISLLDLEVFVCGVVFCCHCQLQETAKINCVGQQPLSEPRCLPLPLLRSLSSDRQREWWDAVYTLIHKQALPGTSAKLRMVVQHGLSTLRAGEKHGLQPALVISWAQHLSHMGMEVNSYYDQKEYIGRSVHYWKAALPLLDKIKNRRSIPEPLDPLFIHFPNRDIQISIVKGYEEEAMIGFASLLDIEGKTEEAIATLETINNIYQRLSEEAGSGVEETQDRCIMFLRKFRTYLSKIYNSDDLEQLPVSMEEVMDLLNEVNQQLEEIGENAEEKEEKGGARRAPTRSTPETAANIARINFTSTSPNKSTVSPSKIHLISPKTPPHWVEDQKSLLQMLCQQVEALKVRFYASNKRVHLHRDLQLSLDRFAAECEAVGMRISTSKSESMVLNRKRVECTLRVGDEILPQVEEFKYLGVLFTSDGRMEREIDRRIGAASAVMRTLHGSVVVKRELSRKAKLSIYQSIYVPALTYGHELWVMTERTRSRVQAAEMSFLRRVAGLSLRDRVRSSVIREELGVDPLLLRVERSQMRWLGHLVRMPPGRLPGEVFRARPTGRRPRGRPRTRWRDYNEVHDLKHNSSGNLGSPHRMYGDSYGADGLQEPFTPVPSFQGPQLTDATTGPSVYYNQSPAYNSQYLLRSSANVTPTKGTMYNMNRMPPQQHIYSYQQPTHTPPMQPAPPCVYPPQEQVFGAPIRFESPANNLLSPYNDDYYGHGVTQPTTNLPLPEPGYFTKPSPVPQQPKSIEGKPMDLGKISFGQMAPTEIPKVPSFVAGPASQTAQSAAFKFNSNFKSNDGDFTFPASQAKHSESLLGLLTSDISTKTDFEQKPGAQDQPSSQAGIFTFGSKNVSGFCFAGATQNTGTSGVFEKVEKPFSFGDVTKPIVGMGKPSEVEQNQPLESDNDSTHLEDEDDGPHFEPIVPLPDKIDVKTGEEEEQELFCNRAKLYRFEMETKEWKERGIGNIKILKHNTSGKVRILMRREQVLKICANHYINADTLLKPNAGSDKSWVWNAIDYADEEPKPEQLAIRFKTAEEAVLFKTKFDEAQQHVPKSPAKQCLQEKRDVGYKLNETQSSFGAQFALKEGEWDCNLCYVRNKPKDIQCVACQTTNPKSVSKPEGKTASDSKPPPPGGPTVASSFSFEFGTRSSKNSSSTSFAGFGAFGASIPPFSFGTSSSNLADTGTSAFGAQFNKKPDQWDCNACYVRNESSSKCCVACQTPQASAESVVPIPSATAGPPAQMSAAPTTKPLSSAFGSSFGSQFVKKPDQWDCDACYVRNESSSKSCVACQAPQASADSVVPIPSATAGPPAQMSAAPTTKPLSSLFGSSFGSQFVKKPDQWDCNACYVRNESSSKSCVACQAPQASAESVVPIPSATAGPPAQMSAAPTTKPLSSAFGSSFGSQFVKKPDQWDCDACYVRNESSSKSCVACQTPQASAESVAPILSTTAGQPAQMAAALTTKPLSSAFGSNFGSQFGKKPGQWDCDACYVRNESSSKNCVACQAPQASAESVAPMPSATAGPPAQMSAAPTTKPLSSLFGSSFGSQFVKKPDQWDCDACYVRNESSSKSCVACQTLNPLSKAPSPTLATATKTSVFGIQEGKLPQLWDCEKCAVKNEQSVIKCVSCQAPYPTLSLGAMFAKKDGEWDCDTCMVRNNASVSQCLSCQMPNPNKSTTGLAPSASGLSSSTFSFTFGDKSSSSQSAGTAFTSGFANGKGSSFNFGTPQSKTVVTSASSFSFALPIQAGGFKFGTQEIANETSVVKTQTAPVSASTVLKSLADQHKETMSTQSMDGPEQDQNALFTDKPNTFSFADLAMSSSGDFQFGQNDPTFKGFSRAGEQLFLSSQGSPSKVDSTATQEEEDMYKTEENDDIQFEPVVQMPDKVDLVTGEEEEQVLYYQRVKLFRFDAGDSQWKERGLGVLKFLKNATNGRLRVLMRREQVLKVCANHWITTTMNLKPLAGSDKAWMWLANDFSDGDARMEQLAAKFKTPELALEFKQKFEECQRLLLDIPLQTPHKLVDTGRTAHLIQKAEEMKSGLKDLKCFLTDEKTKLSDENAADLTASSNVMGLTVKPHTEGTGPTLEWDNYDLRGDPLDNSIDTSVYASPLASSPVRKNLFRFGESTGGFSFSFQPGISPSKSPAKLNLSGVSVGTDDEQDSTQDDERDGQYFEPIVPLPDLVEISTGEENEQVVFNHRAKLYRYDKDLAQWKERGIGDIKILQNYDTRRVRLIMRRDQVLKICANHWITTATKLEIMKGSEKSWVWSAVDFADAKDGKVEQLAVRFKLQDVANAFKEVFEKAKDAQESETLLTPVTSRVATPQDTISLASITTPTPVCGKAAIAIMEEAIKESTDLISDSQPLMPVTSSPSNPMKMVVSPPKFVFGTDTLQKIFGTPKSSPETENSSSNFRTEDNRHLSQSSASPAFKIPEKGKLFKDNPMAFWTTTSSFKFESPAPTYAEGSSEKSDVEVVYVREPSTEQAALAKSLLLPLTFFCYQNEPGYTSDDETDDEDYESAVKSLNGKLYPDPTQRGAAASNAGVASDPDCQLVWEKKPTPEEEEKAKSLKLPPTFFCELGTSDSEGDKAEEFETEVRKVQEALTAQLSAEVKASTSAVEMLPSGQLSSTTEAPVSTTEAPVSTTEAPVSTTAAPVSSTEAPVSTTEAPVSTTEAPVSTTEAPVSTTEAPVSTTEVPVSTTEAPVSTTEAAVTTLEQGEANSDMASEAQRAVPSNGCPIDLSTRKSDSTVVAATPSLTTSSTTTSQDISFGFNALGGGSFSFAELAKNTGDGEYAFGSKDSNFSWANAGATVFGSAAKPKNTGEEEEQGNEEEAAADDVDIHFEPIVSLPEVETKSGEEDEEILFKERTKLYRWDRQLNQWKERGVGDIKILYHPVKGTYRIIMRREQVLLVCANHIILPSMELKPMNSSANALVWTTTDYAEGNASVEQLAAKFKNADLADKFKKTFLDCQQRLGQPSEDASIQTMSRAQEHSRDTNPRVFLTIAADNETLGIITVELYSHVVPKTAENFRVLCTGERGFGLKDSIFHRVIPNFMCQGGDITNSDGTGGRSIYGLRPFEDENFDIRHTGPGLLSMANRGRDTNSSQFFITLKKAENLDFKHVVFGWVQEGMEVVRQIAELGSASGKPSKRISILECGQLP</sequence>
<feature type="domain" description="PPIase cyclophilin-type" evidence="29">
    <location>
        <begin position="3466"/>
        <end position="3623"/>
    </location>
</feature>
<dbReference type="InterPro" id="IPR011990">
    <property type="entry name" value="TPR-like_helical_dom_sf"/>
</dbReference>
<dbReference type="SUPFAM" id="SSF50729">
    <property type="entry name" value="PH domain-like"/>
    <property type="match status" value="4"/>
</dbReference>
<evidence type="ECO:0000259" key="31">
    <source>
        <dbReference type="PROSITE" id="PS50199"/>
    </source>
</evidence>
<evidence type="ECO:0000256" key="26">
    <source>
        <dbReference type="PROSITE-ProRule" id="PRU00322"/>
    </source>
</evidence>
<keyword evidence="19" id="KW-0906">Nuclear pore complex</keyword>
<keyword evidence="20" id="KW-0472">Membrane</keyword>
<dbReference type="SUPFAM" id="SSF90209">
    <property type="entry name" value="Ran binding protein zinc finger-like"/>
    <property type="match status" value="9"/>
</dbReference>
<dbReference type="PROSITE" id="PS50199">
    <property type="entry name" value="ZF_RANBP2_2"/>
    <property type="match status" value="9"/>
</dbReference>
<comment type="caution">
    <text evidence="32">The sequence shown here is derived from an EMBL/GenBank/DDBJ whole genome shotgun (WGS) entry which is preliminary data.</text>
</comment>
<dbReference type="GO" id="GO:0003723">
    <property type="term" value="F:RNA binding"/>
    <property type="evidence" value="ECO:0007669"/>
    <property type="project" value="UniProtKB-KW"/>
</dbReference>
<dbReference type="FunFam" id="4.10.1060.10:FF:000003">
    <property type="entry name" value="E3 SUMO-protein ligase RanBP2"/>
    <property type="match status" value="8"/>
</dbReference>
<dbReference type="GO" id="GO:0016874">
    <property type="term" value="F:ligase activity"/>
    <property type="evidence" value="ECO:0007669"/>
    <property type="project" value="UniProtKB-KW"/>
</dbReference>
<feature type="repeat" description="TPR" evidence="27">
    <location>
        <begin position="60"/>
        <end position="93"/>
    </location>
</feature>
<evidence type="ECO:0000256" key="27">
    <source>
        <dbReference type="PROSITE-ProRule" id="PRU00339"/>
    </source>
</evidence>
<evidence type="ECO:0000256" key="16">
    <source>
        <dbReference type="ARBA" id="ARBA00022884"/>
    </source>
</evidence>
<evidence type="ECO:0000256" key="3">
    <source>
        <dbReference type="ARBA" id="ARBA00004718"/>
    </source>
</evidence>
<evidence type="ECO:0000256" key="12">
    <source>
        <dbReference type="ARBA" id="ARBA00022786"/>
    </source>
</evidence>
<gene>
    <name evidence="32" type="primary">RANBP2</name>
    <name evidence="32" type="ORF">N1851_022824</name>
</gene>
<dbReference type="InterPro" id="IPR029000">
    <property type="entry name" value="Cyclophilin-like_dom_sf"/>
</dbReference>
<keyword evidence="27" id="KW-0802">TPR repeat</keyword>
<keyword evidence="5" id="KW-0488">Methylation</keyword>
<keyword evidence="10" id="KW-0677">Repeat</keyword>
<evidence type="ECO:0000256" key="10">
    <source>
        <dbReference type="ARBA" id="ARBA00022737"/>
    </source>
</evidence>
<feature type="domain" description="RanBD1" evidence="30">
    <location>
        <begin position="2639"/>
        <end position="2776"/>
    </location>
</feature>
<feature type="region of interest" description="Disordered" evidence="28">
    <location>
        <begin position="2862"/>
        <end position="2892"/>
    </location>
</feature>
<dbReference type="GO" id="GO:0051028">
    <property type="term" value="P:mRNA transport"/>
    <property type="evidence" value="ECO:0007669"/>
    <property type="project" value="UniProtKB-KW"/>
</dbReference>
<evidence type="ECO:0000313" key="32">
    <source>
        <dbReference type="EMBL" id="KAK0140275.1"/>
    </source>
</evidence>
<feature type="domain" description="RanBP2-type" evidence="31">
    <location>
        <begin position="1880"/>
        <end position="1909"/>
    </location>
</feature>
<dbReference type="PRINTS" id="PR00153">
    <property type="entry name" value="CSAPPISMRASE"/>
</dbReference>
<feature type="region of interest" description="Disordered" evidence="28">
    <location>
        <begin position="3086"/>
        <end position="3172"/>
    </location>
</feature>
<feature type="domain" description="RanBP2-type" evidence="31">
    <location>
        <begin position="1557"/>
        <end position="1586"/>
    </location>
</feature>
<dbReference type="SUPFAM" id="SSF50891">
    <property type="entry name" value="Cyclophilin-like"/>
    <property type="match status" value="1"/>
</dbReference>
<comment type="pathway">
    <text evidence="3">Protein modification; protein sumoylation.</text>
</comment>
<dbReference type="Pfam" id="PF00638">
    <property type="entry name" value="Ran_BP1"/>
    <property type="match status" value="4"/>
</dbReference>
<dbReference type="PROSITE" id="PS50072">
    <property type="entry name" value="CSA_PPIASE_2"/>
    <property type="match status" value="1"/>
</dbReference>
<evidence type="ECO:0000256" key="14">
    <source>
        <dbReference type="ARBA" id="ARBA00022833"/>
    </source>
</evidence>
<evidence type="ECO:0000256" key="5">
    <source>
        <dbReference type="ARBA" id="ARBA00022481"/>
    </source>
</evidence>
<dbReference type="GO" id="GO:0006355">
    <property type="term" value="P:regulation of DNA-templated transcription"/>
    <property type="evidence" value="ECO:0007669"/>
    <property type="project" value="InterPro"/>
</dbReference>
<keyword evidence="7" id="KW-0597">Phosphoprotein</keyword>
<feature type="compositionally biased region" description="Acidic residues" evidence="28">
    <location>
        <begin position="3288"/>
        <end position="3298"/>
    </location>
</feature>
<keyword evidence="33" id="KW-1185">Reference proteome</keyword>
<dbReference type="PROSITE" id="PS50005">
    <property type="entry name" value="TPR"/>
    <property type="match status" value="1"/>
</dbReference>
<feature type="domain" description="RanBP2-type" evidence="31">
    <location>
        <begin position="1951"/>
        <end position="1980"/>
    </location>
</feature>
<dbReference type="SUPFAM" id="SSF48452">
    <property type="entry name" value="TPR-like"/>
    <property type="match status" value="1"/>
</dbReference>
<dbReference type="InterPro" id="IPR000637">
    <property type="entry name" value="HMGI/Y_DNA-bd_CS"/>
</dbReference>
<dbReference type="Proteomes" id="UP001174136">
    <property type="component" value="Unassembled WGS sequence"/>
</dbReference>
<dbReference type="GO" id="GO:0019789">
    <property type="term" value="F:SUMO transferase activity"/>
    <property type="evidence" value="ECO:0007669"/>
    <property type="project" value="UniProtKB-ARBA"/>
</dbReference>
<accession>A0AA47MHK7</accession>
<evidence type="ECO:0000256" key="15">
    <source>
        <dbReference type="ARBA" id="ARBA00022843"/>
    </source>
</evidence>
<feature type="domain" description="RanBD1" evidence="30">
    <location>
        <begin position="3306"/>
        <end position="3441"/>
    </location>
</feature>
<evidence type="ECO:0000256" key="23">
    <source>
        <dbReference type="ARBA" id="ARBA00061164"/>
    </source>
</evidence>
<dbReference type="InterPro" id="IPR002130">
    <property type="entry name" value="Cyclophilin-type_PPIase_dom"/>
</dbReference>
<organism evidence="32 33">
    <name type="scientific">Merluccius polli</name>
    <name type="common">Benguela hake</name>
    <name type="synonym">Merluccius cadenati</name>
    <dbReference type="NCBI Taxonomy" id="89951"/>
    <lineage>
        <taxon>Eukaryota</taxon>
        <taxon>Metazoa</taxon>
        <taxon>Chordata</taxon>
        <taxon>Craniata</taxon>
        <taxon>Vertebrata</taxon>
        <taxon>Euteleostomi</taxon>
        <taxon>Actinopterygii</taxon>
        <taxon>Neopterygii</taxon>
        <taxon>Teleostei</taxon>
        <taxon>Neoteleostei</taxon>
        <taxon>Acanthomorphata</taxon>
        <taxon>Zeiogadaria</taxon>
        <taxon>Gadariae</taxon>
        <taxon>Gadiformes</taxon>
        <taxon>Gadoidei</taxon>
        <taxon>Merlucciidae</taxon>
        <taxon>Merluccius</taxon>
    </lineage>
</organism>
<dbReference type="SMART" id="SM00547">
    <property type="entry name" value="ZnF_RBZ"/>
    <property type="match status" value="9"/>
</dbReference>
<evidence type="ECO:0000313" key="33">
    <source>
        <dbReference type="Proteomes" id="UP001174136"/>
    </source>
</evidence>
<dbReference type="PANTHER" id="PTHR23138:SF87">
    <property type="entry name" value="E3 SUMO-PROTEIN LIGASE RANBP2"/>
    <property type="match status" value="1"/>
</dbReference>
<dbReference type="EMBL" id="JAOPHQ010004264">
    <property type="protein sequence ID" value="KAK0140275.1"/>
    <property type="molecule type" value="Genomic_DNA"/>
</dbReference>
<dbReference type="InterPro" id="IPR036443">
    <property type="entry name" value="Znf_RanBP2_sf"/>
</dbReference>
<feature type="region of interest" description="Disordered" evidence="28">
    <location>
        <begin position="747"/>
        <end position="766"/>
    </location>
</feature>
<evidence type="ECO:0000256" key="17">
    <source>
        <dbReference type="ARBA" id="ARBA00022927"/>
    </source>
</evidence>
<dbReference type="Gene3D" id="2.40.100.10">
    <property type="entry name" value="Cyclophilin-like"/>
    <property type="match status" value="1"/>
</dbReference>
<dbReference type="InterPro" id="IPR001876">
    <property type="entry name" value="Znf_RanBP2"/>
</dbReference>
<evidence type="ECO:0000256" key="9">
    <source>
        <dbReference type="ARBA" id="ARBA00022723"/>
    </source>
</evidence>
<dbReference type="PANTHER" id="PTHR23138">
    <property type="entry name" value="RAN BINDING PROTEIN"/>
    <property type="match status" value="1"/>
</dbReference>
<keyword evidence="17" id="KW-0653">Protein transport</keyword>
<evidence type="ECO:0000256" key="13">
    <source>
        <dbReference type="ARBA" id="ARBA00022816"/>
    </source>
</evidence>
<keyword evidence="4" id="KW-0813">Transport</keyword>
<feature type="domain" description="RanBP2-type" evidence="31">
    <location>
        <begin position="1667"/>
        <end position="1696"/>
    </location>
</feature>
<keyword evidence="21" id="KW-1015">Disulfide bond</keyword>
<dbReference type="PROSITE" id="PS50196">
    <property type="entry name" value="RANBD1"/>
    <property type="match status" value="4"/>
</dbReference>
<comment type="subcellular location">
    <subcellularLocation>
        <location evidence="1">Nucleus membrane</location>
    </subcellularLocation>
    <subcellularLocation>
        <location evidence="2">Nucleus</location>
        <location evidence="2">Nuclear pore complex</location>
    </subcellularLocation>
</comment>
<dbReference type="GO" id="GO:0005096">
    <property type="term" value="F:GTPase activator activity"/>
    <property type="evidence" value="ECO:0007669"/>
    <property type="project" value="TreeGrafter"/>
</dbReference>
<evidence type="ECO:0000256" key="18">
    <source>
        <dbReference type="ARBA" id="ARBA00022990"/>
    </source>
</evidence>